<dbReference type="Pfam" id="PF00226">
    <property type="entry name" value="DnaJ"/>
    <property type="match status" value="1"/>
</dbReference>
<proteinExistence type="predicted"/>
<feature type="domain" description="J" evidence="2">
    <location>
        <begin position="3"/>
        <end position="69"/>
    </location>
</feature>
<reference evidence="3" key="3">
    <citation type="submission" date="2025-09" db="UniProtKB">
        <authorList>
            <consortium name="Ensembl"/>
        </authorList>
    </citation>
    <scope>IDENTIFICATION</scope>
    <source>
        <strain evidence="3">Glennie</strain>
    </source>
</reference>
<dbReference type="OMA" id="FDFWDNP"/>
<evidence type="ECO:0000256" key="1">
    <source>
        <dbReference type="ARBA" id="ARBA00023186"/>
    </source>
</evidence>
<dbReference type="RefSeq" id="XP_003430853.1">
    <property type="nucleotide sequence ID" value="XM_003430805.4"/>
</dbReference>
<dbReference type="GO" id="GO:0051082">
    <property type="term" value="F:unfolded protein binding"/>
    <property type="evidence" value="ECO:0000318"/>
    <property type="project" value="GO_Central"/>
</dbReference>
<dbReference type="PANTHER" id="PTHR45168">
    <property type="entry name" value="DNAJ HOMOLOG SUBFAMILY B MEMBER 2"/>
    <property type="match status" value="1"/>
</dbReference>
<dbReference type="GO" id="GO:0044183">
    <property type="term" value="F:protein folding chaperone"/>
    <property type="evidence" value="ECO:0000318"/>
    <property type="project" value="GO_Central"/>
</dbReference>
<accession>F6QZ65</accession>
<dbReference type="PRINTS" id="PR00625">
    <property type="entry name" value="JDOMAIN"/>
</dbReference>
<dbReference type="CDD" id="cd06257">
    <property type="entry name" value="DnaJ"/>
    <property type="match status" value="1"/>
</dbReference>
<dbReference type="HOGENOM" id="CLU_017633_12_0_1"/>
<dbReference type="Ensembl" id="ENSOANT00000010708.2">
    <property type="protein sequence ID" value="ENSOANP00000010706.1"/>
    <property type="gene ID" value="ENSOANG00000006706.2"/>
</dbReference>
<dbReference type="InterPro" id="IPR036869">
    <property type="entry name" value="J_dom_sf"/>
</dbReference>
<dbReference type="Bgee" id="ENSOANG00000006706">
    <property type="expression patterns" value="Expressed in testis and 2 other cell types or tissues"/>
</dbReference>
<dbReference type="OrthoDB" id="10250354at2759"/>
<protein>
    <submittedName>
        <fullName evidence="3">DnaJ heat shock protein family (Hsp40) member B8</fullName>
    </submittedName>
</protein>
<dbReference type="InterPro" id="IPR001623">
    <property type="entry name" value="DnaJ_domain"/>
</dbReference>
<dbReference type="Proteomes" id="UP000002279">
    <property type="component" value="Chromosome X1"/>
</dbReference>
<evidence type="ECO:0000259" key="2">
    <source>
        <dbReference type="PROSITE" id="PS50076"/>
    </source>
</evidence>
<dbReference type="GO" id="GO:0005829">
    <property type="term" value="C:cytosol"/>
    <property type="evidence" value="ECO:0007669"/>
    <property type="project" value="Ensembl"/>
</dbReference>
<dbReference type="GO" id="GO:0005634">
    <property type="term" value="C:nucleus"/>
    <property type="evidence" value="ECO:0000318"/>
    <property type="project" value="GO_Central"/>
</dbReference>
<dbReference type="InterPro" id="IPR018253">
    <property type="entry name" value="DnaJ_domain_CS"/>
</dbReference>
<dbReference type="FunCoup" id="F6QZ65">
    <property type="interactions" value="378"/>
</dbReference>
<dbReference type="STRING" id="9258.ENSOANP00000010706"/>
<dbReference type="GeneID" id="100074770"/>
<dbReference type="PROSITE" id="PS00636">
    <property type="entry name" value="DNAJ_1"/>
    <property type="match status" value="1"/>
</dbReference>
<dbReference type="SMART" id="SM00271">
    <property type="entry name" value="DnaJ"/>
    <property type="match status" value="1"/>
</dbReference>
<dbReference type="PANTHER" id="PTHR45168:SF2">
    <property type="entry name" value="DNAJ HEAT SHOCK PROTEIN FAMILY (HSP40) MEMBER B8"/>
    <property type="match status" value="1"/>
</dbReference>
<dbReference type="FunFam" id="1.10.287.110:FF:000021">
    <property type="entry name" value="DnaJ (Hsp40) homolog, subfamily B, member 2"/>
    <property type="match status" value="1"/>
</dbReference>
<gene>
    <name evidence="3" type="primary">DNAJB8</name>
</gene>
<sequence>MASYYEVLGVHSSASQEEIKKAYRKQALKWHPDKNPNNKEEAEKKFKQISEAYEVLSDVKKRSVYDGDCNDDWRAGGGAGGNYNNSFGSGYTFRNPQDIFQEFFNGIDPFSFDFWDNPFSADRDRDGNRGRTMRGPFSAGFGEFPTFMEAFSTLDSLGHGGRTTFSSTSFGGSASDESVFKSVMTSTEMINGRKITTKRTVENGEDRIEVDEDGQLKSVIVNGKEQLRPMEKK</sequence>
<dbReference type="GO" id="GO:0090084">
    <property type="term" value="P:negative regulation of inclusion body assembly"/>
    <property type="evidence" value="ECO:0007669"/>
    <property type="project" value="Ensembl"/>
</dbReference>
<dbReference type="GeneTree" id="ENSGT00940000162567"/>
<dbReference type="InterPro" id="IPR043183">
    <property type="entry name" value="DNJB2/6-like"/>
</dbReference>
<dbReference type="GO" id="GO:0030544">
    <property type="term" value="F:Hsp70 protein binding"/>
    <property type="evidence" value="ECO:0007669"/>
    <property type="project" value="InterPro"/>
</dbReference>
<name>F6QZ65_ORNAN</name>
<evidence type="ECO:0000313" key="3">
    <source>
        <dbReference type="Ensembl" id="ENSOANP00000010706.1"/>
    </source>
</evidence>
<evidence type="ECO:0000313" key="4">
    <source>
        <dbReference type="Proteomes" id="UP000002279"/>
    </source>
</evidence>
<keyword evidence="4" id="KW-1185">Reference proteome</keyword>
<dbReference type="AlphaFoldDB" id="F6QZ65"/>
<dbReference type="GO" id="GO:0051087">
    <property type="term" value="F:protein-folding chaperone binding"/>
    <property type="evidence" value="ECO:0000318"/>
    <property type="project" value="GO_Central"/>
</dbReference>
<dbReference type="KEGG" id="oaa:100074770"/>
<reference evidence="3" key="2">
    <citation type="submission" date="2025-08" db="UniProtKB">
        <authorList>
            <consortium name="Ensembl"/>
        </authorList>
    </citation>
    <scope>IDENTIFICATION</scope>
    <source>
        <strain evidence="3">Glennie</strain>
    </source>
</reference>
<dbReference type="Gene3D" id="1.10.287.110">
    <property type="entry name" value="DnaJ domain"/>
    <property type="match status" value="1"/>
</dbReference>
<dbReference type="SUPFAM" id="SSF46565">
    <property type="entry name" value="Chaperone J-domain"/>
    <property type="match status" value="1"/>
</dbReference>
<dbReference type="InParanoid" id="F6QZ65"/>
<reference evidence="3 4" key="1">
    <citation type="journal article" date="2008" name="Nature">
        <title>Genome analysis of the platypus reveals unique signatures of evolution.</title>
        <authorList>
            <person name="Warren W.C."/>
            <person name="Hillier L.W."/>
            <person name="Marshall Graves J.A."/>
            <person name="Birney E."/>
            <person name="Ponting C.P."/>
            <person name="Grutzner F."/>
            <person name="Belov K."/>
            <person name="Miller W."/>
            <person name="Clarke L."/>
            <person name="Chinwalla A.T."/>
            <person name="Yang S.P."/>
            <person name="Heger A."/>
            <person name="Locke D.P."/>
            <person name="Miethke P."/>
            <person name="Waters P.D."/>
            <person name="Veyrunes F."/>
            <person name="Fulton L."/>
            <person name="Fulton B."/>
            <person name="Graves T."/>
            <person name="Wallis J."/>
            <person name="Puente X.S."/>
            <person name="Lopez-Otin C."/>
            <person name="Ordonez G.R."/>
            <person name="Eichler E.E."/>
            <person name="Chen L."/>
            <person name="Cheng Z."/>
            <person name="Deakin J.E."/>
            <person name="Alsop A."/>
            <person name="Thompson K."/>
            <person name="Kirby P."/>
            <person name="Papenfuss A.T."/>
            <person name="Wakefield M.J."/>
            <person name="Olender T."/>
            <person name="Lancet D."/>
            <person name="Huttley G.A."/>
            <person name="Smit A.F."/>
            <person name="Pask A."/>
            <person name="Temple-Smith P."/>
            <person name="Batzer M.A."/>
            <person name="Walker J.A."/>
            <person name="Konkel M.K."/>
            <person name="Harris R.S."/>
            <person name="Whittington C.M."/>
            <person name="Wong E.S."/>
            <person name="Gemmell N.J."/>
            <person name="Buschiazzo E."/>
            <person name="Vargas Jentzsch I.M."/>
            <person name="Merkel A."/>
            <person name="Schmitz J."/>
            <person name="Zemann A."/>
            <person name="Churakov G."/>
            <person name="Kriegs J.O."/>
            <person name="Brosius J."/>
            <person name="Murchison E.P."/>
            <person name="Sachidanandam R."/>
            <person name="Smith C."/>
            <person name="Hannon G.J."/>
            <person name="Tsend-Ayush E."/>
            <person name="McMillan D."/>
            <person name="Attenborough R."/>
            <person name="Rens W."/>
            <person name="Ferguson-Smith M."/>
            <person name="Lefevre C.M."/>
            <person name="Sharp J.A."/>
            <person name="Nicholas K.R."/>
            <person name="Ray D.A."/>
            <person name="Kube M."/>
            <person name="Reinhardt R."/>
            <person name="Pringle T.H."/>
            <person name="Taylor J."/>
            <person name="Jones R.C."/>
            <person name="Nixon B."/>
            <person name="Dacheux J.L."/>
            <person name="Niwa H."/>
            <person name="Sekita Y."/>
            <person name="Huang X."/>
            <person name="Stark A."/>
            <person name="Kheradpour P."/>
            <person name="Kellis M."/>
            <person name="Flicek P."/>
            <person name="Chen Y."/>
            <person name="Webber C."/>
            <person name="Hardison R."/>
            <person name="Nelson J."/>
            <person name="Hallsworth-Pepin K."/>
            <person name="Delehaunty K."/>
            <person name="Markovic C."/>
            <person name="Minx P."/>
            <person name="Feng Y."/>
            <person name="Kremitzki C."/>
            <person name="Mitreva M."/>
            <person name="Glasscock J."/>
            <person name="Wylie T."/>
            <person name="Wohldmann P."/>
            <person name="Thiru P."/>
            <person name="Nhan M.N."/>
            <person name="Pohl C.S."/>
            <person name="Smith S.M."/>
            <person name="Hou S."/>
            <person name="Nefedov M."/>
            <person name="de Jong P.J."/>
            <person name="Renfree M.B."/>
            <person name="Mardis E.R."/>
            <person name="Wilson R.K."/>
        </authorList>
    </citation>
    <scope>NUCLEOTIDE SEQUENCE [LARGE SCALE GENOMIC DNA]</scope>
    <source>
        <strain evidence="3 4">Glennie</strain>
    </source>
</reference>
<dbReference type="GO" id="GO:0005737">
    <property type="term" value="C:cytoplasm"/>
    <property type="evidence" value="ECO:0000318"/>
    <property type="project" value="GO_Central"/>
</dbReference>
<organism evidence="3 4">
    <name type="scientific">Ornithorhynchus anatinus</name>
    <name type="common">Duckbill platypus</name>
    <dbReference type="NCBI Taxonomy" id="9258"/>
    <lineage>
        <taxon>Eukaryota</taxon>
        <taxon>Metazoa</taxon>
        <taxon>Chordata</taxon>
        <taxon>Craniata</taxon>
        <taxon>Vertebrata</taxon>
        <taxon>Euteleostomi</taxon>
        <taxon>Mammalia</taxon>
        <taxon>Monotremata</taxon>
        <taxon>Ornithorhynchidae</taxon>
        <taxon>Ornithorhynchus</taxon>
    </lineage>
</organism>
<dbReference type="PROSITE" id="PS50076">
    <property type="entry name" value="DNAJ_2"/>
    <property type="match status" value="1"/>
</dbReference>
<dbReference type="CTD" id="165721"/>
<keyword evidence="1" id="KW-0143">Chaperone</keyword>
<dbReference type="eggNOG" id="KOG0714">
    <property type="taxonomic scope" value="Eukaryota"/>
</dbReference>